<proteinExistence type="predicted"/>
<gene>
    <name evidence="1" type="ORF">LOK49_LG09G01345</name>
</gene>
<evidence type="ECO:0000313" key="1">
    <source>
        <dbReference type="EMBL" id="KAI8000473.1"/>
    </source>
</evidence>
<accession>A0ACC0GIR0</accession>
<sequence>MVVLSQPALDPFILIQTSQPTSVFKKVTAIGLSNPDAETLIVEACQEFAFFKLINHGVPLEYMTRLEAEAIKFFKLPESEKDKAGGFLGYVNRKISPNRDMGWVEYLLLTTSPKLIHHISSSIFKENPEIFHQKVFAKLLRNEKSDCLFRLNHYRPMPCSGLQELSGQNVIGFGEHTDSQIISVLRSNNISSIEICLRDGTWVTVPPDPNSFFISVDDCLQVMTNGRLKSVRHRVSINNLNSRISMIYFGAPPLGEKIAPLPSLMERGKEILYKDFTWSDYKKSAYNSRLSDNRLGLFQNYESQ</sequence>
<dbReference type="EMBL" id="CM045765">
    <property type="protein sequence ID" value="KAI8000473.1"/>
    <property type="molecule type" value="Genomic_DNA"/>
</dbReference>
<reference evidence="1 2" key="1">
    <citation type="journal article" date="2022" name="Plant J.">
        <title>Chromosome-level genome of Camellia lanceoleosa provides a valuable resource for understanding genome evolution and self-incompatibility.</title>
        <authorList>
            <person name="Gong W."/>
            <person name="Xiao S."/>
            <person name="Wang L."/>
            <person name="Liao Z."/>
            <person name="Chang Y."/>
            <person name="Mo W."/>
            <person name="Hu G."/>
            <person name="Li W."/>
            <person name="Zhao G."/>
            <person name="Zhu H."/>
            <person name="Hu X."/>
            <person name="Ji K."/>
            <person name="Xiang X."/>
            <person name="Song Q."/>
            <person name="Yuan D."/>
            <person name="Jin S."/>
            <person name="Zhang L."/>
        </authorList>
    </citation>
    <scope>NUCLEOTIDE SEQUENCE [LARGE SCALE GENOMIC DNA]</scope>
    <source>
        <strain evidence="1">SQ_2022a</strain>
    </source>
</reference>
<name>A0ACC0GIR0_9ERIC</name>
<keyword evidence="2" id="KW-1185">Reference proteome</keyword>
<dbReference type="Proteomes" id="UP001060215">
    <property type="component" value="Chromosome 8"/>
</dbReference>
<organism evidence="1 2">
    <name type="scientific">Camellia lanceoleosa</name>
    <dbReference type="NCBI Taxonomy" id="1840588"/>
    <lineage>
        <taxon>Eukaryota</taxon>
        <taxon>Viridiplantae</taxon>
        <taxon>Streptophyta</taxon>
        <taxon>Embryophyta</taxon>
        <taxon>Tracheophyta</taxon>
        <taxon>Spermatophyta</taxon>
        <taxon>Magnoliopsida</taxon>
        <taxon>eudicotyledons</taxon>
        <taxon>Gunneridae</taxon>
        <taxon>Pentapetalae</taxon>
        <taxon>asterids</taxon>
        <taxon>Ericales</taxon>
        <taxon>Theaceae</taxon>
        <taxon>Camellia</taxon>
    </lineage>
</organism>
<evidence type="ECO:0000313" key="2">
    <source>
        <dbReference type="Proteomes" id="UP001060215"/>
    </source>
</evidence>
<protein>
    <submittedName>
        <fullName evidence="1">Gibberellin 2-beta-dioxygenase</fullName>
    </submittedName>
</protein>
<comment type="caution">
    <text evidence="1">The sequence shown here is derived from an EMBL/GenBank/DDBJ whole genome shotgun (WGS) entry which is preliminary data.</text>
</comment>